<dbReference type="EMBL" id="JARYMX010000005">
    <property type="protein sequence ID" value="KAJ9548188.1"/>
    <property type="molecule type" value="Genomic_DNA"/>
</dbReference>
<accession>A0AA38ST81</accession>
<keyword evidence="1" id="KW-0238">DNA-binding</keyword>
<evidence type="ECO:0000259" key="3">
    <source>
        <dbReference type="Pfam" id="PF14372"/>
    </source>
</evidence>
<name>A0AA38ST81_9ASTR</name>
<evidence type="ECO:0000313" key="4">
    <source>
        <dbReference type="EMBL" id="KAJ9548188.1"/>
    </source>
</evidence>
<dbReference type="InterPro" id="IPR052035">
    <property type="entry name" value="ZnF_BED_domain_contain"/>
</dbReference>
<evidence type="ECO:0000259" key="2">
    <source>
        <dbReference type="Pfam" id="PF05699"/>
    </source>
</evidence>
<dbReference type="InterPro" id="IPR012337">
    <property type="entry name" value="RNaseH-like_sf"/>
</dbReference>
<dbReference type="PANTHER" id="PTHR46481:SF8">
    <property type="entry name" value="ZINC FINGER BED DOMAIN-CONTAINING PROTEIN RICESLEEPER 1-LIKE"/>
    <property type="match status" value="1"/>
</dbReference>
<dbReference type="Pfam" id="PF14372">
    <property type="entry name" value="hAT-like_RNase-H"/>
    <property type="match status" value="1"/>
</dbReference>
<proteinExistence type="predicted"/>
<dbReference type="Pfam" id="PF05699">
    <property type="entry name" value="Dimer_Tnp_hAT"/>
    <property type="match status" value="1"/>
</dbReference>
<evidence type="ECO:0000313" key="5">
    <source>
        <dbReference type="Proteomes" id="UP001172457"/>
    </source>
</evidence>
<reference evidence="4" key="1">
    <citation type="submission" date="2023-03" db="EMBL/GenBank/DDBJ databases">
        <title>Chromosome-scale reference genome and RAD-based genetic map of yellow starthistle (Centaurea solstitialis) reveal putative structural variation and QTLs associated with invader traits.</title>
        <authorList>
            <person name="Reatini B."/>
            <person name="Cang F.A."/>
            <person name="Jiang Q."/>
            <person name="Mckibben M.T.W."/>
            <person name="Barker M.S."/>
            <person name="Rieseberg L.H."/>
            <person name="Dlugosch K.M."/>
        </authorList>
    </citation>
    <scope>NUCLEOTIDE SEQUENCE</scope>
    <source>
        <strain evidence="4">CAN-66</strain>
        <tissue evidence="4">Leaf</tissue>
    </source>
</reference>
<feature type="domain" description="HAT C-terminal dimerisation" evidence="2">
    <location>
        <begin position="368"/>
        <end position="450"/>
    </location>
</feature>
<dbReference type="GO" id="GO:0003677">
    <property type="term" value="F:DNA binding"/>
    <property type="evidence" value="ECO:0007669"/>
    <property type="project" value="UniProtKB-KW"/>
</dbReference>
<dbReference type="InterPro" id="IPR008906">
    <property type="entry name" value="HATC_C_dom"/>
</dbReference>
<dbReference type="SUPFAM" id="SSF53098">
    <property type="entry name" value="Ribonuclease H-like"/>
    <property type="match status" value="1"/>
</dbReference>
<dbReference type="GO" id="GO:0046983">
    <property type="term" value="F:protein dimerization activity"/>
    <property type="evidence" value="ECO:0007669"/>
    <property type="project" value="InterPro"/>
</dbReference>
<protein>
    <recommendedName>
        <fullName evidence="6">Transposase</fullName>
    </recommendedName>
</protein>
<keyword evidence="5" id="KW-1185">Reference proteome</keyword>
<comment type="caution">
    <text evidence="4">The sequence shown here is derived from an EMBL/GenBank/DDBJ whole genome shotgun (WGS) entry which is preliminary data.</text>
</comment>
<dbReference type="Proteomes" id="UP001172457">
    <property type="component" value="Chromosome 5"/>
</dbReference>
<sequence length="487" mass="56351">MSERESLKKYFAKTKQRVSLTTDLWSSRQNLSYMCLTAHFIDQNWTIHKRILNFCSVSGHSGEVIGKYVEKNLLDWGIDKVFTITVDNASSNDLCIRYLKRRLNNWKNSVLDSQYLHMRCCAHILSLVVKEGLKELEDPILRIRSAVKYVRSSPARLQRFKACVEKMKIESKSLVCLDVETRWNSTYLMLESAIKFQAAFDMLEEQDSKYRSELLSLKGMPTEEDWDYARCLLPFLKGFYTSTLRISGSLYVTSNSYFHEVFGIGAMIKNKMSVKDEGLRKMATRMKGKYDKYWSNESNINMFLFVGSILDPRHKLGYVSFIVEQSYEKEKAEWLCHEIENVLKGLFNHYSREYGVVNENDATSVKSELDRYLGEQCKSLDNKFDILEWWKKNESRLPVMAAMARDILAIPASTVASESSFSTGGRVLDTFRSSLTPTLVEALVCSQNWLRSKNVPFDIEEKLEELENFEADLKDLPQVFSSITVDD</sequence>
<dbReference type="AlphaFoldDB" id="A0AA38ST81"/>
<feature type="domain" description="hAT-like transposase RNase-H fold" evidence="3">
    <location>
        <begin position="247"/>
        <end position="350"/>
    </location>
</feature>
<dbReference type="InterPro" id="IPR025525">
    <property type="entry name" value="hAT-like_transposase_RNase-H"/>
</dbReference>
<evidence type="ECO:0008006" key="6">
    <source>
        <dbReference type="Google" id="ProtNLM"/>
    </source>
</evidence>
<dbReference type="PANTHER" id="PTHR46481">
    <property type="entry name" value="ZINC FINGER BED DOMAIN-CONTAINING PROTEIN 4"/>
    <property type="match status" value="1"/>
</dbReference>
<gene>
    <name evidence="4" type="ORF">OSB04_020731</name>
</gene>
<evidence type="ECO:0000256" key="1">
    <source>
        <dbReference type="ARBA" id="ARBA00023125"/>
    </source>
</evidence>
<organism evidence="4 5">
    <name type="scientific">Centaurea solstitialis</name>
    <name type="common">yellow star-thistle</name>
    <dbReference type="NCBI Taxonomy" id="347529"/>
    <lineage>
        <taxon>Eukaryota</taxon>
        <taxon>Viridiplantae</taxon>
        <taxon>Streptophyta</taxon>
        <taxon>Embryophyta</taxon>
        <taxon>Tracheophyta</taxon>
        <taxon>Spermatophyta</taxon>
        <taxon>Magnoliopsida</taxon>
        <taxon>eudicotyledons</taxon>
        <taxon>Gunneridae</taxon>
        <taxon>Pentapetalae</taxon>
        <taxon>asterids</taxon>
        <taxon>campanulids</taxon>
        <taxon>Asterales</taxon>
        <taxon>Asteraceae</taxon>
        <taxon>Carduoideae</taxon>
        <taxon>Cardueae</taxon>
        <taxon>Centaureinae</taxon>
        <taxon>Centaurea</taxon>
    </lineage>
</organism>